<name>A0A448ZZT8_METOS</name>
<keyword evidence="2" id="KW-0614">Plasmid</keyword>
<dbReference type="RefSeq" id="WP_022936267.1">
    <property type="nucleotide sequence ID" value="NZ_LR214940.1"/>
</dbReference>
<evidence type="ECO:0000313" key="1">
    <source>
        <dbReference type="EMBL" id="VEU55545.1"/>
    </source>
</evidence>
<evidence type="ECO:0000313" key="2">
    <source>
        <dbReference type="EMBL" id="VEU56735.1"/>
    </source>
</evidence>
<dbReference type="Proteomes" id="UP000290482">
    <property type="component" value="Plasmid 4"/>
</dbReference>
<accession>A0A448ZZT8</accession>
<dbReference type="KEGG" id="mob:NCTC10112_00283"/>
<geneLocation type="plasmid" evidence="2 3">
    <name>4</name>
</geneLocation>
<proteinExistence type="predicted"/>
<evidence type="ECO:0000313" key="3">
    <source>
        <dbReference type="Proteomes" id="UP000290482"/>
    </source>
</evidence>
<keyword evidence="3" id="KW-1185">Reference proteome</keyword>
<dbReference type="EMBL" id="LR214940">
    <property type="protein sequence ID" value="VEU55545.1"/>
    <property type="molecule type" value="Genomic_DNA"/>
</dbReference>
<protein>
    <submittedName>
        <fullName evidence="2">Uncharacterized protein</fullName>
    </submittedName>
</protein>
<dbReference type="EMBL" id="LR214943">
    <property type="protein sequence ID" value="VEU56735.1"/>
    <property type="molecule type" value="Genomic_DNA"/>
</dbReference>
<dbReference type="Proteomes" id="UP000290482">
    <property type="component" value="Chromosome"/>
</dbReference>
<organism evidence="2 3">
    <name type="scientific">Metamycoplasma orale</name>
    <name type="common">Mycoplasma orale</name>
    <dbReference type="NCBI Taxonomy" id="2121"/>
    <lineage>
        <taxon>Bacteria</taxon>
        <taxon>Bacillati</taxon>
        <taxon>Mycoplasmatota</taxon>
        <taxon>Mycoplasmoidales</taxon>
        <taxon>Metamycoplasmataceae</taxon>
        <taxon>Metamycoplasma</taxon>
    </lineage>
</organism>
<sequence>MFLLPPNNFIDSYNYKVSESFNEQKENYKLISQIVNAKMKAYTLIYRTGVGHIYDTPRTEKKVADNSVLNNNPIWLDIVRSKDQNSGSLILKISKDIMKRNLILKINDKKCDISKRSEKENQFVWEISKFENGYLINFEDIKSIDIASYDRHRDSYALSFGFTIYNMSFTNKETSAKSLASSNQNIIFRQIQKISYKINNSSMDTTLLEDRNSQIYSFETKLHFNNFEKNKRLHEFAEICYANREIKSNTIVHLDYEDISHFELESIALKFNDTIKQLNFKKIKIDNEAEDPSKKYIQQYSIFLSDKYKYDNSTKSWIEDAEYGENGCQLPLTFYGNLGVLVKFKNYYNSETHSFNINSTFETPIFDKENGDIKLSIQKKLLNEKWRELEKNQNWKFYNLD</sequence>
<gene>
    <name evidence="1" type="ORF">NCTC10112_00283</name>
    <name evidence="2" type="ORF">NCTC10112_00720</name>
</gene>
<dbReference type="AlphaFoldDB" id="A0A448ZZT8"/>
<dbReference type="NCBIfam" id="NF045960">
    <property type="entry name" value="MHO_1580_fam"/>
    <property type="match status" value="1"/>
</dbReference>
<dbReference type="KEGG" id="mob:NCTC10112_00720"/>
<reference evidence="2 3" key="1">
    <citation type="submission" date="2019-01" db="EMBL/GenBank/DDBJ databases">
        <authorList>
            <consortium name="Pathogen Informatics"/>
        </authorList>
    </citation>
    <scope>NUCLEOTIDE SEQUENCE [LARGE SCALE GENOMIC DNA]</scope>
    <source>
        <strain evidence="2 3">NCTC10112</strain>
        <plasmid evidence="3">4</plasmid>
    </source>
</reference>